<dbReference type="AlphaFoldDB" id="G5JX16"/>
<dbReference type="STRING" id="764298.STRMA_1559"/>
<reference evidence="1 2" key="1">
    <citation type="journal article" date="2014" name="Int. J. Syst. Evol. Microbiol.">
        <title>Phylogenomics and the dynamic genome evolution of the genus Streptococcus.</title>
        <authorList>
            <consortium name="The Broad Institute Genome Sequencing Platform"/>
            <person name="Richards V.P."/>
            <person name="Palmer S.R."/>
            <person name="Pavinski Bitar P.D."/>
            <person name="Qin X."/>
            <person name="Weinstock G.M."/>
            <person name="Highlander S.K."/>
            <person name="Town C.D."/>
            <person name="Burne R.A."/>
            <person name="Stanhope M.J."/>
        </authorList>
    </citation>
    <scope>NUCLEOTIDE SEQUENCE [LARGE SCALE GENOMIC DNA]</scope>
    <source>
        <strain evidence="1 2">NCTC 11558</strain>
    </source>
</reference>
<gene>
    <name evidence="1" type="ORF">STRMA_1559</name>
</gene>
<evidence type="ECO:0000313" key="1">
    <source>
        <dbReference type="EMBL" id="EHJ51959.1"/>
    </source>
</evidence>
<comment type="caution">
    <text evidence="1">The sequence shown here is derived from an EMBL/GenBank/DDBJ whole genome shotgun (WGS) entry which is preliminary data.</text>
</comment>
<dbReference type="Proteomes" id="UP000003573">
    <property type="component" value="Unassembled WGS sequence"/>
</dbReference>
<name>G5JX16_9STRE</name>
<dbReference type="EMBL" id="AEUW02000001">
    <property type="protein sequence ID" value="EHJ51959.1"/>
    <property type="molecule type" value="Genomic_DNA"/>
</dbReference>
<organism evidence="1 2">
    <name type="scientific">Streptococcus macacae NCTC 11558</name>
    <dbReference type="NCBI Taxonomy" id="764298"/>
    <lineage>
        <taxon>Bacteria</taxon>
        <taxon>Bacillati</taxon>
        <taxon>Bacillota</taxon>
        <taxon>Bacilli</taxon>
        <taxon>Lactobacillales</taxon>
        <taxon>Streptococcaceae</taxon>
        <taxon>Streptococcus</taxon>
    </lineage>
</organism>
<protein>
    <submittedName>
        <fullName evidence="1">Toxin-antitoxin system, toxin component, MazF family</fullName>
    </submittedName>
</protein>
<keyword evidence="2" id="KW-1185">Reference proteome</keyword>
<accession>G5JX16</accession>
<evidence type="ECO:0000313" key="2">
    <source>
        <dbReference type="Proteomes" id="UP000003573"/>
    </source>
</evidence>
<sequence>MENIKIRSIIKVSFASRIVSKLLFDKLVIIDFKAKDYRYVKDIWTLI</sequence>
<proteinExistence type="predicted"/>